<evidence type="ECO:0000256" key="3">
    <source>
        <dbReference type="ARBA" id="ARBA00023125"/>
    </source>
</evidence>
<organism evidence="8 9">
    <name type="scientific">Saitozyma podzolica</name>
    <dbReference type="NCBI Taxonomy" id="1890683"/>
    <lineage>
        <taxon>Eukaryota</taxon>
        <taxon>Fungi</taxon>
        <taxon>Dikarya</taxon>
        <taxon>Basidiomycota</taxon>
        <taxon>Agaricomycotina</taxon>
        <taxon>Tremellomycetes</taxon>
        <taxon>Tremellales</taxon>
        <taxon>Trimorphomycetaceae</taxon>
        <taxon>Saitozyma</taxon>
    </lineage>
</organism>
<evidence type="ECO:0000256" key="1">
    <source>
        <dbReference type="ARBA" id="ARBA00004123"/>
    </source>
</evidence>
<dbReference type="InterPro" id="IPR007219">
    <property type="entry name" value="XnlR_reg_dom"/>
</dbReference>
<evidence type="ECO:0000256" key="4">
    <source>
        <dbReference type="ARBA" id="ARBA00023163"/>
    </source>
</evidence>
<evidence type="ECO:0000313" key="8">
    <source>
        <dbReference type="EMBL" id="RSH88688.1"/>
    </source>
</evidence>
<dbReference type="InterPro" id="IPR051089">
    <property type="entry name" value="prtT"/>
</dbReference>
<dbReference type="GO" id="GO:0005634">
    <property type="term" value="C:nucleus"/>
    <property type="evidence" value="ECO:0007669"/>
    <property type="project" value="UniProtKB-SubCell"/>
</dbReference>
<dbReference type="Proteomes" id="UP000279259">
    <property type="component" value="Unassembled WGS sequence"/>
</dbReference>
<dbReference type="GO" id="GO:0000981">
    <property type="term" value="F:DNA-binding transcription factor activity, RNA polymerase II-specific"/>
    <property type="evidence" value="ECO:0007669"/>
    <property type="project" value="TreeGrafter"/>
</dbReference>
<dbReference type="EMBL" id="RSCD01000016">
    <property type="protein sequence ID" value="RSH88688.1"/>
    <property type="molecule type" value="Genomic_DNA"/>
</dbReference>
<comment type="caution">
    <text evidence="8">The sequence shown here is derived from an EMBL/GenBank/DDBJ whole genome shotgun (WGS) entry which is preliminary data.</text>
</comment>
<dbReference type="GO" id="GO:0000976">
    <property type="term" value="F:transcription cis-regulatory region binding"/>
    <property type="evidence" value="ECO:0007669"/>
    <property type="project" value="TreeGrafter"/>
</dbReference>
<dbReference type="PANTHER" id="PTHR31845">
    <property type="entry name" value="FINGER DOMAIN PROTEIN, PUTATIVE-RELATED"/>
    <property type="match status" value="1"/>
</dbReference>
<evidence type="ECO:0000259" key="7">
    <source>
        <dbReference type="SMART" id="SM00906"/>
    </source>
</evidence>
<feature type="region of interest" description="Disordered" evidence="6">
    <location>
        <begin position="1"/>
        <end position="80"/>
    </location>
</feature>
<dbReference type="AlphaFoldDB" id="A0A427YC73"/>
<keyword evidence="9" id="KW-1185">Reference proteome</keyword>
<proteinExistence type="predicted"/>
<evidence type="ECO:0000256" key="6">
    <source>
        <dbReference type="SAM" id="MobiDB-lite"/>
    </source>
</evidence>
<name>A0A427YC73_9TREE</name>
<dbReference type="SMART" id="SM00906">
    <property type="entry name" value="Fungal_trans"/>
    <property type="match status" value="1"/>
</dbReference>
<dbReference type="GO" id="GO:0006351">
    <property type="term" value="P:DNA-templated transcription"/>
    <property type="evidence" value="ECO:0007669"/>
    <property type="project" value="InterPro"/>
</dbReference>
<accession>A0A427YC73</accession>
<evidence type="ECO:0000256" key="5">
    <source>
        <dbReference type="ARBA" id="ARBA00023242"/>
    </source>
</evidence>
<feature type="compositionally biased region" description="Polar residues" evidence="6">
    <location>
        <begin position="1"/>
        <end position="12"/>
    </location>
</feature>
<keyword evidence="2" id="KW-0805">Transcription regulation</keyword>
<keyword evidence="4" id="KW-0804">Transcription</keyword>
<dbReference type="PANTHER" id="PTHR31845:SF19">
    <property type="entry name" value="TRANSCRIPTION FACTOR DOMAIN-CONTAINING PROTEIN"/>
    <property type="match status" value="1"/>
</dbReference>
<feature type="compositionally biased region" description="Basic and acidic residues" evidence="6">
    <location>
        <begin position="183"/>
        <end position="203"/>
    </location>
</feature>
<reference evidence="8 9" key="1">
    <citation type="submission" date="2018-11" db="EMBL/GenBank/DDBJ databases">
        <title>Genome sequence of Saitozyma podzolica DSM 27192.</title>
        <authorList>
            <person name="Aliyu H."/>
            <person name="Gorte O."/>
            <person name="Ochsenreither K."/>
        </authorList>
    </citation>
    <scope>NUCLEOTIDE SEQUENCE [LARGE SCALE GENOMIC DNA]</scope>
    <source>
        <strain evidence="8 9">DSM 27192</strain>
    </source>
</reference>
<evidence type="ECO:0000313" key="9">
    <source>
        <dbReference type="Proteomes" id="UP000279259"/>
    </source>
</evidence>
<keyword evidence="5" id="KW-0539">Nucleus</keyword>
<gene>
    <name evidence="8" type="ORF">EHS25_002915</name>
</gene>
<sequence length="678" mass="74530">MSLRQMTPTAGSLTRPRQADSTVSTSQQSPRQKRATLERSFWDATPDTGKQQGPRLGNNVPPDSPHGTGPAPTSVWPNGLSASYTDDYAPARDPTEVHGVNLPLNYLDPVPHQHQQTFSGAMPTDSRQNDAWPQTQIFAGGASNNLSALSDPRSAESLMSGSPLAGTAVSQRHGPRASTNVVDRLEPRLVLDDSRPPSRDRPPHPFGGGSRSVPTEKMTLASISSRRPSAAISTSGPLASGMLSPVDLGYLSPLEATWLFDQFLAKVCPLSALFDPAYTTYERSRNRPALQTAILWAASRFFRPDLESALHRHAEFLINRATNSGLVDLQTLQAIHVLVIWKEPNDRSAYMKIGIAVRMAYQLGLDTARTTALPQDEEEARSIVDAERTWIILLFSDLAYSNIFSLPSSVRNHRDYVSPERLTAWAEEHAHLDIPGDFHLAFSAGLDPNSDVEACPAAQPGADSRAWTLATRERQLQQHLSAWVSRPYLSGLYRHMARFHTTSLVISCKIAQLKLSPSDLTKTGVIMCLQDLIEHLEPLASTAVMPYWSDLVTTSLSTPGLLIYKARQSFDPHQLAVILDLLSRIAQMCDAARGDRVNHALSHVSRFYKRLVAVLNRVKERSANAIQQQVPAINEPQDIAWAELDALFGTTMEGNPDLSSIWDCLVDNSGEFPWALAP</sequence>
<dbReference type="STRING" id="1890683.A0A427YC73"/>
<feature type="domain" description="Xylanolytic transcriptional activator regulatory" evidence="7">
    <location>
        <begin position="349"/>
        <end position="429"/>
    </location>
</feature>
<feature type="compositionally biased region" description="Polar residues" evidence="6">
    <location>
        <begin position="19"/>
        <end position="30"/>
    </location>
</feature>
<comment type="subcellular location">
    <subcellularLocation>
        <location evidence="1">Nucleus</location>
    </subcellularLocation>
</comment>
<feature type="region of interest" description="Disordered" evidence="6">
    <location>
        <begin position="143"/>
        <end position="216"/>
    </location>
</feature>
<dbReference type="OrthoDB" id="3163292at2759"/>
<dbReference type="CDD" id="cd12148">
    <property type="entry name" value="fungal_TF_MHR"/>
    <property type="match status" value="1"/>
</dbReference>
<keyword evidence="3" id="KW-0238">DNA-binding</keyword>
<evidence type="ECO:0000256" key="2">
    <source>
        <dbReference type="ARBA" id="ARBA00023015"/>
    </source>
</evidence>
<protein>
    <recommendedName>
        <fullName evidence="7">Xylanolytic transcriptional activator regulatory domain-containing protein</fullName>
    </recommendedName>
</protein>
<dbReference type="GO" id="GO:0008270">
    <property type="term" value="F:zinc ion binding"/>
    <property type="evidence" value="ECO:0007669"/>
    <property type="project" value="InterPro"/>
</dbReference>